<keyword evidence="5" id="KW-1185">Reference proteome</keyword>
<evidence type="ECO:0000313" key="5">
    <source>
        <dbReference type="Proteomes" id="UP000005850"/>
    </source>
</evidence>
<reference evidence="4 5" key="1">
    <citation type="journal article" date="2011" name="J. Bacteriol.">
        <title>Genome sequence of Brevibacillus laterosporus LMG 15441, a pathogen of invertebrates.</title>
        <authorList>
            <person name="Djukic M."/>
            <person name="Poehlein A."/>
            <person name="Thurmer A."/>
            <person name="Daniel R."/>
        </authorList>
    </citation>
    <scope>NUCLEOTIDE SEQUENCE [LARGE SCALE GENOMIC DNA]</scope>
    <source>
        <strain evidence="4 5">LMG 15441</strain>
    </source>
</reference>
<keyword evidence="1" id="KW-1133">Transmembrane helix</keyword>
<dbReference type="Pfam" id="PF20013">
    <property type="entry name" value="GAP1-N2"/>
    <property type="match status" value="1"/>
</dbReference>
<evidence type="ECO:0000259" key="2">
    <source>
        <dbReference type="Pfam" id="PF20013"/>
    </source>
</evidence>
<dbReference type="InterPro" id="IPR045401">
    <property type="entry name" value="GAP1-M"/>
</dbReference>
<sequence>MGRQHIQQQYYTRGRQGIFRSNEGYDTVSKSASLDNSFIKKTLHPFCVYNAPKELQEKGETQEEKYPEALFCFRAESGEMVIGKSVYVGADFTGQRNTFFTHNYVIPSVQRDEFCKTPAKIFGISSFVNHHEETDGKELPELEDLPYQSLSTGDKKQILARLGIDEQAFKQLLFATMSSLSTKKKVFISLDVAISETSTAATQLLEILYGCLPYEMRRQFGFLTYTNEPESKKYLHVIFVEKGSIRSGNGHMNKDFLFDFANKSILHADIQGEHEYLSFAWTNLNEAVVLKSFYEFADEILAGENSAKGLSIATYYELCTLFLIETGKLSVYGRNKAAVWQVLLQYLRNERLINKQRVLALFGLLFGAEKTAVTSKSLPSVELITLICEAYNVVKNQDNRKEIVMYLMEVLLKGKSSQQTEYVEQVYKQLSGNHELFTFMMNTILSYEKVVKPLFEEYVAQRLANCSKLDDAVKEMSFWAVHASQALQNPFFMNRTEQKLLDLFKEEKRKVEAALSVHQTLGKWEVGRSYTSRVLEELDKSLLKHLSLEALSKEDVKKIVSLFEHKPQSFFTALDSQSEYKLELLMNVFSLETETGTPLPEEFYRNWDAADIQIQQKLIRKMVGSPLDEGSFPKIALIFYRGDSQNSHTAFDFDSMLTFARQHGGEEATYLFIQWVVKQRMFLIDRKLVPSYRHVLKQYLLHDNAKRLRDKEWRKRWYAIRNPEFREILHEAESESSNALSRFFRQNKGMAVIGLLAMLTVGTVGGVMLYSKSQAPIPATLPATVTTPVTSEEEDATPIFVEKGQAESIDNTPIYMLLQPNVKPVNISSVPAK</sequence>
<protein>
    <submittedName>
        <fullName evidence="4">Uncharacterized protein</fullName>
    </submittedName>
</protein>
<evidence type="ECO:0000313" key="4">
    <source>
        <dbReference type="EMBL" id="AIG28856.1"/>
    </source>
</evidence>
<keyword evidence="1" id="KW-0812">Transmembrane</keyword>
<dbReference type="HOGENOM" id="CLU_009413_0_0_9"/>
<keyword evidence="1" id="KW-0472">Membrane</keyword>
<dbReference type="Proteomes" id="UP000005850">
    <property type="component" value="Chromosome"/>
</dbReference>
<evidence type="ECO:0000259" key="3">
    <source>
        <dbReference type="Pfam" id="PF20014"/>
    </source>
</evidence>
<feature type="domain" description="GTPase-associated protein 1 N-terminal" evidence="2">
    <location>
        <begin position="6"/>
        <end position="144"/>
    </location>
</feature>
<dbReference type="eggNOG" id="ENOG502Z8TH">
    <property type="taxonomic scope" value="Bacteria"/>
</dbReference>
<dbReference type="Pfam" id="PF20014">
    <property type="entry name" value="GAP1-M"/>
    <property type="match status" value="1"/>
</dbReference>
<feature type="transmembrane region" description="Helical" evidence="1">
    <location>
        <begin position="750"/>
        <end position="770"/>
    </location>
</feature>
<accession>A0A075RBV6</accession>
<dbReference type="RefSeq" id="WP_003334069.1">
    <property type="nucleotide sequence ID" value="NZ_CP007806.1"/>
</dbReference>
<gene>
    <name evidence="4" type="ORF">BRLA_c045920</name>
</gene>
<proteinExistence type="predicted"/>
<dbReference type="KEGG" id="blr:BRLA_c045920"/>
<feature type="domain" description="GTPase-associated protein 1 middle" evidence="3">
    <location>
        <begin position="159"/>
        <end position="262"/>
    </location>
</feature>
<name>A0A075RBV6_BRELA</name>
<evidence type="ECO:0000256" key="1">
    <source>
        <dbReference type="SAM" id="Phobius"/>
    </source>
</evidence>
<dbReference type="AlphaFoldDB" id="A0A075RBV6"/>
<dbReference type="STRING" id="1042163.BRLA_c045920"/>
<dbReference type="InterPro" id="IPR045402">
    <property type="entry name" value="GAP1-N2"/>
</dbReference>
<organism evidence="4 5">
    <name type="scientific">Brevibacillus laterosporus LMG 15441</name>
    <dbReference type="NCBI Taxonomy" id="1042163"/>
    <lineage>
        <taxon>Bacteria</taxon>
        <taxon>Bacillati</taxon>
        <taxon>Bacillota</taxon>
        <taxon>Bacilli</taxon>
        <taxon>Bacillales</taxon>
        <taxon>Paenibacillaceae</taxon>
        <taxon>Brevibacillus</taxon>
    </lineage>
</organism>
<dbReference type="EMBL" id="CP007806">
    <property type="protein sequence ID" value="AIG28856.1"/>
    <property type="molecule type" value="Genomic_DNA"/>
</dbReference>